<dbReference type="InterPro" id="IPR006665">
    <property type="entry name" value="OmpA-like"/>
</dbReference>
<dbReference type="Pfam" id="PF00691">
    <property type="entry name" value="OmpA"/>
    <property type="match status" value="1"/>
</dbReference>
<evidence type="ECO:0000256" key="4">
    <source>
        <dbReference type="PROSITE-ProRule" id="PRU00473"/>
    </source>
</evidence>
<dbReference type="InterPro" id="IPR050330">
    <property type="entry name" value="Bact_OuterMem_StrucFunc"/>
</dbReference>
<evidence type="ECO:0000259" key="6">
    <source>
        <dbReference type="PROSITE" id="PS50234"/>
    </source>
</evidence>
<name>A0ABM7P6E7_9BACT</name>
<keyword evidence="3" id="KW-0998">Cell outer membrane</keyword>
<dbReference type="PROSITE" id="PS50234">
    <property type="entry name" value="VWFA"/>
    <property type="match status" value="1"/>
</dbReference>
<dbReference type="SUPFAM" id="SSF103088">
    <property type="entry name" value="OmpA-like"/>
    <property type="match status" value="1"/>
</dbReference>
<keyword evidence="9" id="KW-1185">Reference proteome</keyword>
<protein>
    <submittedName>
        <fullName evidence="8">Membrane protein</fullName>
    </submittedName>
</protein>
<dbReference type="PROSITE" id="PS51123">
    <property type="entry name" value="OMPA_2"/>
    <property type="match status" value="1"/>
</dbReference>
<dbReference type="PRINTS" id="PR01021">
    <property type="entry name" value="OMPADOMAIN"/>
</dbReference>
<evidence type="ECO:0000256" key="5">
    <source>
        <dbReference type="SAM" id="SignalP"/>
    </source>
</evidence>
<evidence type="ECO:0000256" key="1">
    <source>
        <dbReference type="ARBA" id="ARBA00004442"/>
    </source>
</evidence>
<accession>A0ABM7P6E7</accession>
<dbReference type="PRINTS" id="PR01023">
    <property type="entry name" value="NAFLGMOTY"/>
</dbReference>
<dbReference type="RefSeq" id="WP_229596581.1">
    <property type="nucleotide sequence ID" value="NZ_AP024485.1"/>
</dbReference>
<dbReference type="Gene3D" id="3.40.50.410">
    <property type="entry name" value="von Willebrand factor, type A domain"/>
    <property type="match status" value="1"/>
</dbReference>
<keyword evidence="5" id="KW-0732">Signal</keyword>
<evidence type="ECO:0000256" key="2">
    <source>
        <dbReference type="ARBA" id="ARBA00023136"/>
    </source>
</evidence>
<evidence type="ECO:0000313" key="8">
    <source>
        <dbReference type="EMBL" id="BCS88494.1"/>
    </source>
</evidence>
<sequence length="352" mass="37745">MRQSRKLLLLTLTAVMALSFAFASTASAKKVKRVDNFIILLDHSGSMAMKYSDSKVKKINMAVNNIQAMDKAVPAELGYNSGMFAFAPFAELTAPGAYAPNALTQSVDGLETEYEIFNRRTPLGGGVADIDPTIGSMSGKTALIILTDGESNTGADPLAAAQALHDQYGDNLCVHIISYADTAAGEQTIKQMRSIFPCSVAATSESLMEAGAMDAYASKVFYEEVADAQAPAPAPVVTPAAPEVVSFNLNFGFDKYEILDDMVPVLEQAKMILEETPSATFVVAGYTDSTGADTYNQGLSERRANSVVEWLTKNGVSASRLEAVGYGETNPKFDNGTKEGRKLNRRVEIRTK</sequence>
<dbReference type="InterPro" id="IPR036465">
    <property type="entry name" value="vWFA_dom_sf"/>
</dbReference>
<proteinExistence type="predicted"/>
<dbReference type="PANTHER" id="PTHR30329:SF21">
    <property type="entry name" value="LIPOPROTEIN YIAD-RELATED"/>
    <property type="match status" value="1"/>
</dbReference>
<dbReference type="SUPFAM" id="SSF53300">
    <property type="entry name" value="vWA-like"/>
    <property type="match status" value="1"/>
</dbReference>
<dbReference type="Gene3D" id="3.30.1330.60">
    <property type="entry name" value="OmpA-like domain"/>
    <property type="match status" value="1"/>
</dbReference>
<dbReference type="Proteomes" id="UP001053296">
    <property type="component" value="Chromosome"/>
</dbReference>
<feature type="domain" description="OmpA-like" evidence="7">
    <location>
        <begin position="238"/>
        <end position="352"/>
    </location>
</feature>
<dbReference type="InterPro" id="IPR036737">
    <property type="entry name" value="OmpA-like_sf"/>
</dbReference>
<gene>
    <name evidence="8" type="ORF">PSDVSF_17360</name>
</gene>
<evidence type="ECO:0000313" key="9">
    <source>
        <dbReference type="Proteomes" id="UP001053296"/>
    </source>
</evidence>
<reference evidence="8" key="1">
    <citation type="journal article" date="2022" name="Arch. Microbiol.">
        <title>Pseudodesulfovibrio sediminis sp. nov., a mesophilic and neutrophilic sulfate-reducing bacterium isolated from sediment of a brackish lake.</title>
        <authorList>
            <person name="Takahashi A."/>
            <person name="Kojima H."/>
            <person name="Watanabe M."/>
            <person name="Fukui M."/>
        </authorList>
    </citation>
    <scope>NUCLEOTIDE SEQUENCE</scope>
    <source>
        <strain evidence="8">SF6</strain>
    </source>
</reference>
<dbReference type="EMBL" id="AP024485">
    <property type="protein sequence ID" value="BCS88494.1"/>
    <property type="molecule type" value="Genomic_DNA"/>
</dbReference>
<dbReference type="CDD" id="cd07185">
    <property type="entry name" value="OmpA_C-like"/>
    <property type="match status" value="1"/>
</dbReference>
<evidence type="ECO:0000256" key="3">
    <source>
        <dbReference type="ARBA" id="ARBA00023237"/>
    </source>
</evidence>
<comment type="subcellular location">
    <subcellularLocation>
        <location evidence="1">Cell outer membrane</location>
    </subcellularLocation>
</comment>
<feature type="domain" description="VWFA" evidence="6">
    <location>
        <begin position="36"/>
        <end position="225"/>
    </location>
</feature>
<feature type="signal peptide" evidence="5">
    <location>
        <begin position="1"/>
        <end position="28"/>
    </location>
</feature>
<organism evidence="8 9">
    <name type="scientific">Pseudodesulfovibrio sediminis</name>
    <dbReference type="NCBI Taxonomy" id="2810563"/>
    <lineage>
        <taxon>Bacteria</taxon>
        <taxon>Pseudomonadati</taxon>
        <taxon>Thermodesulfobacteriota</taxon>
        <taxon>Desulfovibrionia</taxon>
        <taxon>Desulfovibrionales</taxon>
        <taxon>Desulfovibrionaceae</taxon>
    </lineage>
</organism>
<feature type="chain" id="PRO_5045469624" evidence="5">
    <location>
        <begin position="29"/>
        <end position="352"/>
    </location>
</feature>
<keyword evidence="2 4" id="KW-0472">Membrane</keyword>
<dbReference type="InterPro" id="IPR006664">
    <property type="entry name" value="OMP_bac"/>
</dbReference>
<dbReference type="PANTHER" id="PTHR30329">
    <property type="entry name" value="STATOR ELEMENT OF FLAGELLAR MOTOR COMPLEX"/>
    <property type="match status" value="1"/>
</dbReference>
<evidence type="ECO:0000259" key="7">
    <source>
        <dbReference type="PROSITE" id="PS51123"/>
    </source>
</evidence>
<dbReference type="InterPro" id="IPR002035">
    <property type="entry name" value="VWF_A"/>
</dbReference>